<organism evidence="1 2">
    <name type="scientific">Noviherbaspirillum sedimenti</name>
    <dbReference type="NCBI Taxonomy" id="2320865"/>
    <lineage>
        <taxon>Bacteria</taxon>
        <taxon>Pseudomonadati</taxon>
        <taxon>Pseudomonadota</taxon>
        <taxon>Betaproteobacteria</taxon>
        <taxon>Burkholderiales</taxon>
        <taxon>Oxalobacteraceae</taxon>
        <taxon>Noviherbaspirillum</taxon>
    </lineage>
</organism>
<dbReference type="OrthoDB" id="7820973at2"/>
<dbReference type="RefSeq" id="WP_119784058.1">
    <property type="nucleotide sequence ID" value="NZ_QYUQ01000002.1"/>
</dbReference>
<dbReference type="PANTHER" id="PTHR43194:SF4">
    <property type="entry name" value="AB HYDROLASE-1 DOMAIN-CONTAINING PROTEIN"/>
    <property type="match status" value="1"/>
</dbReference>
<gene>
    <name evidence="1" type="ORF">D3878_02605</name>
</gene>
<dbReference type="EMBL" id="QYUQ01000002">
    <property type="protein sequence ID" value="RJG00603.1"/>
    <property type="molecule type" value="Genomic_DNA"/>
</dbReference>
<reference evidence="2" key="1">
    <citation type="submission" date="2018-09" db="EMBL/GenBank/DDBJ databases">
        <authorList>
            <person name="Zhu H."/>
        </authorList>
    </citation>
    <scope>NUCLEOTIDE SEQUENCE [LARGE SCALE GENOMIC DNA]</scope>
    <source>
        <strain evidence="2">K1S02-23</strain>
    </source>
</reference>
<dbReference type="Proteomes" id="UP000266327">
    <property type="component" value="Unassembled WGS sequence"/>
</dbReference>
<dbReference type="AlphaFoldDB" id="A0A3A3FWK8"/>
<sequence>MIETQRALKTSLTLADMGSFFIEGQRKHVEHTAIPHIGPQTINDGAMYVRYMIPAERKFDLPIVLVHGGTHTGMTWETTPDGHEGWDTMLVAAGFVVYNIDQPYRGHSGFNGGIFNAVREGAVSVESLPPLGVGGEELAHKFARGGNRFPFDHLTQYVAQLVPDFYTPIAVSRGRPGECDPRVLKAMQALLERIGPAILLTHSQGGEVGWLTALQARDRVCAIAAVEPGVGCEVLDRADFPDIPVYVMWGDNLAPAGVLTRAQMEACKELAAQRRNITVDYLPDAGIFGNGHMLMMEDNNRELLDRIIAWLRSVG</sequence>
<dbReference type="InterPro" id="IPR029058">
    <property type="entry name" value="AB_hydrolase_fold"/>
</dbReference>
<accession>A0A3A3FWK8</accession>
<dbReference type="Gene3D" id="3.40.50.1820">
    <property type="entry name" value="alpha/beta hydrolase"/>
    <property type="match status" value="1"/>
</dbReference>
<dbReference type="SUPFAM" id="SSF53474">
    <property type="entry name" value="alpha/beta-Hydrolases"/>
    <property type="match status" value="1"/>
</dbReference>
<name>A0A3A3FWK8_9BURK</name>
<comment type="caution">
    <text evidence="1">The sequence shown here is derived from an EMBL/GenBank/DDBJ whole genome shotgun (WGS) entry which is preliminary data.</text>
</comment>
<dbReference type="InterPro" id="IPR050228">
    <property type="entry name" value="Carboxylesterase_BioH"/>
</dbReference>
<protein>
    <submittedName>
        <fullName evidence="1">Uncharacterized protein</fullName>
    </submittedName>
</protein>
<dbReference type="PANTHER" id="PTHR43194">
    <property type="entry name" value="HYDROLASE ALPHA/BETA FOLD FAMILY"/>
    <property type="match status" value="1"/>
</dbReference>
<keyword evidence="2" id="KW-1185">Reference proteome</keyword>
<evidence type="ECO:0000313" key="2">
    <source>
        <dbReference type="Proteomes" id="UP000266327"/>
    </source>
</evidence>
<evidence type="ECO:0000313" key="1">
    <source>
        <dbReference type="EMBL" id="RJG00603.1"/>
    </source>
</evidence>
<proteinExistence type="predicted"/>